<dbReference type="EMBL" id="HBGE01074868">
    <property type="protein sequence ID" value="CAD9168066.1"/>
    <property type="molecule type" value="Transcribed_RNA"/>
</dbReference>
<dbReference type="AlphaFoldDB" id="A0A7S1WH75"/>
<sequence length="283" mass="30296">MCPWWQLVLVVAFGSRLCACQGVQAFFIPDNHAYCLQGSKDYLLLALARLQSSPLSGQYTNASLKEGSCSERGYLYTPDESACFPQAVVWKDWDKKHAALWSLGEFQEVYHYAQQQGMEVAEAIAQMDALCDDGTMMEDGEAAAPASFAGDALATSLGSAAAAGDEPGVSFMPDSRACCLQGPKDAVSFALVRLRASPLAALYEHAQIVDTPCNHLGFQHDRLDSACFPRVSIHFDSDPEHQGAAGLSAELERHGLSYGAGASEASSVMEALCDAGGSILARW</sequence>
<name>A0A7S1WH75_ALECA</name>
<evidence type="ECO:0008006" key="3">
    <source>
        <dbReference type="Google" id="ProtNLM"/>
    </source>
</evidence>
<gene>
    <name evidence="2" type="ORF">ACAT0790_LOCUS44834</name>
</gene>
<protein>
    <recommendedName>
        <fullName evidence="3">Nicastrin</fullName>
    </recommendedName>
</protein>
<evidence type="ECO:0000313" key="2">
    <source>
        <dbReference type="EMBL" id="CAD9168066.1"/>
    </source>
</evidence>
<evidence type="ECO:0000256" key="1">
    <source>
        <dbReference type="SAM" id="SignalP"/>
    </source>
</evidence>
<proteinExistence type="predicted"/>
<keyword evidence="1" id="KW-0732">Signal</keyword>
<accession>A0A7S1WH75</accession>
<feature type="non-terminal residue" evidence="2">
    <location>
        <position position="283"/>
    </location>
</feature>
<feature type="signal peptide" evidence="1">
    <location>
        <begin position="1"/>
        <end position="20"/>
    </location>
</feature>
<organism evidence="2">
    <name type="scientific">Alexandrium catenella</name>
    <name type="common">Red tide dinoflagellate</name>
    <name type="synonym">Gonyaulax catenella</name>
    <dbReference type="NCBI Taxonomy" id="2925"/>
    <lineage>
        <taxon>Eukaryota</taxon>
        <taxon>Sar</taxon>
        <taxon>Alveolata</taxon>
        <taxon>Dinophyceae</taxon>
        <taxon>Gonyaulacales</taxon>
        <taxon>Pyrocystaceae</taxon>
        <taxon>Alexandrium</taxon>
    </lineage>
</organism>
<feature type="chain" id="PRO_5031242555" description="Nicastrin" evidence="1">
    <location>
        <begin position="21"/>
        <end position="283"/>
    </location>
</feature>
<reference evidence="2" key="1">
    <citation type="submission" date="2021-01" db="EMBL/GenBank/DDBJ databases">
        <authorList>
            <person name="Corre E."/>
            <person name="Pelletier E."/>
            <person name="Niang G."/>
            <person name="Scheremetjew M."/>
            <person name="Finn R."/>
            <person name="Kale V."/>
            <person name="Holt S."/>
            <person name="Cochrane G."/>
            <person name="Meng A."/>
            <person name="Brown T."/>
            <person name="Cohen L."/>
        </authorList>
    </citation>
    <scope>NUCLEOTIDE SEQUENCE</scope>
    <source>
        <strain evidence="2">OF101</strain>
    </source>
</reference>